<reference evidence="1 2" key="1">
    <citation type="submission" date="2021-08" db="EMBL/GenBank/DDBJ databases">
        <title>Draft genome sequence of Spirulina subsalsa with high tolerance to salinity and hype-accumulation of phycocyanin.</title>
        <authorList>
            <person name="Pei H."/>
            <person name="Jiang L."/>
        </authorList>
    </citation>
    <scope>NUCLEOTIDE SEQUENCE [LARGE SCALE GENOMIC DNA]</scope>
    <source>
        <strain evidence="1 2">FACHB-351</strain>
    </source>
</reference>
<dbReference type="RefSeq" id="WP_265262402.1">
    <property type="nucleotide sequence ID" value="NZ_JAIHOM010000002.1"/>
</dbReference>
<dbReference type="PANTHER" id="PTHR38009:SF1">
    <property type="entry name" value="CONSERVED HYPOTHETICAL PHAGE TAIL PROTEIN"/>
    <property type="match status" value="1"/>
</dbReference>
<sequence>MVNATRIVENYVQENRFYVVMESQITAYFSECSGLSMDAKPKNFLEGGVNDRERSLISPAKFKPIKLKRGVTDNLLFLQWLAQTQRSQTLVKPTPNSSAGMRRNVNILIFNQAGEIMQNWTLMAAFPIGWKAPSLKAKGKGVALEEITLSYETLEISNTGVSSAVFLKTRNELGDFV</sequence>
<comment type="caution">
    <text evidence="1">The sequence shown here is derived from an EMBL/GenBank/DDBJ whole genome shotgun (WGS) entry which is preliminary data.</text>
</comment>
<evidence type="ECO:0000313" key="2">
    <source>
        <dbReference type="Proteomes" id="UP001526426"/>
    </source>
</evidence>
<gene>
    <name evidence="1" type="ORF">K4A83_00450</name>
</gene>
<proteinExistence type="predicted"/>
<dbReference type="Pfam" id="PF06841">
    <property type="entry name" value="Phage_T4_gp19"/>
    <property type="match status" value="1"/>
</dbReference>
<evidence type="ECO:0000313" key="1">
    <source>
        <dbReference type="EMBL" id="MCW6034748.1"/>
    </source>
</evidence>
<dbReference type="NCBIfam" id="TIGR02241">
    <property type="entry name" value="conserved hypothetical phage tail region protein"/>
    <property type="match status" value="1"/>
</dbReference>
<dbReference type="Proteomes" id="UP001526426">
    <property type="component" value="Unassembled WGS sequence"/>
</dbReference>
<dbReference type="InterPro" id="IPR010667">
    <property type="entry name" value="Phage_T4_Gp19"/>
</dbReference>
<name>A0ABT3KZR5_9CYAN</name>
<dbReference type="PANTHER" id="PTHR38009">
    <property type="entry name" value="CONSERVED HYPOTHETICAL PHAGE TAIL PROTEIN"/>
    <property type="match status" value="1"/>
</dbReference>
<accession>A0ABT3KZR5</accession>
<keyword evidence="2" id="KW-1185">Reference proteome</keyword>
<dbReference type="InterPro" id="IPR011747">
    <property type="entry name" value="CHP02241"/>
</dbReference>
<dbReference type="EMBL" id="JAIHOM010000002">
    <property type="protein sequence ID" value="MCW6034748.1"/>
    <property type="molecule type" value="Genomic_DNA"/>
</dbReference>
<organism evidence="1 2">
    <name type="scientific">Spirulina subsalsa FACHB-351</name>
    <dbReference type="NCBI Taxonomy" id="234711"/>
    <lineage>
        <taxon>Bacteria</taxon>
        <taxon>Bacillati</taxon>
        <taxon>Cyanobacteriota</taxon>
        <taxon>Cyanophyceae</taxon>
        <taxon>Spirulinales</taxon>
        <taxon>Spirulinaceae</taxon>
        <taxon>Spirulina</taxon>
    </lineage>
</organism>
<protein>
    <submittedName>
        <fullName evidence="1">Phage tail protein</fullName>
    </submittedName>
</protein>